<dbReference type="GO" id="GO:0000155">
    <property type="term" value="F:phosphorelay sensor kinase activity"/>
    <property type="evidence" value="ECO:0007669"/>
    <property type="project" value="InterPro"/>
</dbReference>
<evidence type="ECO:0000256" key="4">
    <source>
        <dbReference type="ARBA" id="ARBA00022475"/>
    </source>
</evidence>
<dbReference type="CDD" id="cd00082">
    <property type="entry name" value="HisKA"/>
    <property type="match status" value="1"/>
</dbReference>
<keyword evidence="13 14" id="KW-0472">Membrane</keyword>
<evidence type="ECO:0000256" key="11">
    <source>
        <dbReference type="ARBA" id="ARBA00022989"/>
    </source>
</evidence>
<organism evidence="17 18">
    <name type="scientific">Wansuia hejianensis</name>
    <dbReference type="NCBI Taxonomy" id="2763667"/>
    <lineage>
        <taxon>Bacteria</taxon>
        <taxon>Bacillati</taxon>
        <taxon>Bacillota</taxon>
        <taxon>Clostridia</taxon>
        <taxon>Lachnospirales</taxon>
        <taxon>Lachnospiraceae</taxon>
        <taxon>Wansuia</taxon>
    </lineage>
</organism>
<dbReference type="PRINTS" id="PR00344">
    <property type="entry name" value="BCTRLSENSOR"/>
</dbReference>
<dbReference type="FunFam" id="3.30.565.10:FF:000006">
    <property type="entry name" value="Sensor histidine kinase WalK"/>
    <property type="match status" value="1"/>
</dbReference>
<dbReference type="InterPro" id="IPR003594">
    <property type="entry name" value="HATPase_dom"/>
</dbReference>
<comment type="catalytic activity">
    <reaction evidence="1">
        <text>ATP + protein L-histidine = ADP + protein N-phospho-L-histidine.</text>
        <dbReference type="EC" id="2.7.13.3"/>
    </reaction>
</comment>
<evidence type="ECO:0000256" key="6">
    <source>
        <dbReference type="ARBA" id="ARBA00022679"/>
    </source>
</evidence>
<comment type="subcellular location">
    <subcellularLocation>
        <location evidence="2">Cell membrane</location>
        <topology evidence="2">Multi-pass membrane protein</topology>
    </subcellularLocation>
</comment>
<dbReference type="SMART" id="SM00388">
    <property type="entry name" value="HisKA"/>
    <property type="match status" value="1"/>
</dbReference>
<evidence type="ECO:0000256" key="8">
    <source>
        <dbReference type="ARBA" id="ARBA00022741"/>
    </source>
</evidence>
<evidence type="ECO:0000256" key="7">
    <source>
        <dbReference type="ARBA" id="ARBA00022692"/>
    </source>
</evidence>
<keyword evidence="18" id="KW-1185">Reference proteome</keyword>
<keyword evidence="8" id="KW-0547">Nucleotide-binding</keyword>
<feature type="domain" description="HAMP" evidence="16">
    <location>
        <begin position="189"/>
        <end position="242"/>
    </location>
</feature>
<gene>
    <name evidence="17" type="ORF">H8689_09365</name>
</gene>
<evidence type="ECO:0000256" key="3">
    <source>
        <dbReference type="ARBA" id="ARBA00012438"/>
    </source>
</evidence>
<dbReference type="Pfam" id="PF00512">
    <property type="entry name" value="HisKA"/>
    <property type="match status" value="1"/>
</dbReference>
<evidence type="ECO:0000256" key="2">
    <source>
        <dbReference type="ARBA" id="ARBA00004651"/>
    </source>
</evidence>
<proteinExistence type="predicted"/>
<dbReference type="EC" id="2.7.13.3" evidence="3"/>
<keyword evidence="11 14" id="KW-1133">Transmembrane helix</keyword>
<evidence type="ECO:0000256" key="1">
    <source>
        <dbReference type="ARBA" id="ARBA00000085"/>
    </source>
</evidence>
<evidence type="ECO:0000256" key="13">
    <source>
        <dbReference type="ARBA" id="ARBA00023136"/>
    </source>
</evidence>
<dbReference type="InterPro" id="IPR036097">
    <property type="entry name" value="HisK_dim/P_sf"/>
</dbReference>
<dbReference type="SUPFAM" id="SSF47384">
    <property type="entry name" value="Homodimeric domain of signal transducing histidine kinase"/>
    <property type="match status" value="1"/>
</dbReference>
<sequence length="466" mass="52565">MKLSKKLISSFSSLIIVSIIIISIISNTMINNRFENYLIKEQEDKFEEIYKVINDLYTNNNFKLDPMELKHYALAEDINIIIQDIDGNIQYNSSTAMGMMGNGMGMGNGHMGRHHSMGGRNISEGEYVEKSYPLSIDNTNVGYLIIGYIDNAYLTESAVLFKNTLWKSFIISGLITVLISFLVSIVLSKKLTIPLIKIRNTANEIQSGNLSAYSTIDTDVKEILELSSSLNYLGTTLAEQENIRKRYASDISHELRTPLTTLKSHIEAIMDGVWEPTKDHLSILMSEITRLSNLVDDLKDSFNAEEYNINLEKSKFNISLELKDILTSFIPLYHQKGYRITSSIEDNIEIFMDKDKFSQVINNLLSNSLNYLRDNGEVFVELKKVNNRLIISIEDNGIGIKKESLPLIFNRFYRVDTSRDKATGGTGLGLPIVKSIVEAHGGSISVESEYGKGTKFILKFPLISKN</sequence>
<dbReference type="PANTHER" id="PTHR45528">
    <property type="entry name" value="SENSOR HISTIDINE KINASE CPXA"/>
    <property type="match status" value="1"/>
</dbReference>
<dbReference type="CDD" id="cd00075">
    <property type="entry name" value="HATPase"/>
    <property type="match status" value="1"/>
</dbReference>
<dbReference type="RefSeq" id="WP_249324184.1">
    <property type="nucleotide sequence ID" value="NZ_JACRTK010000004.1"/>
</dbReference>
<evidence type="ECO:0000256" key="5">
    <source>
        <dbReference type="ARBA" id="ARBA00022553"/>
    </source>
</evidence>
<dbReference type="GO" id="GO:0005886">
    <property type="term" value="C:plasma membrane"/>
    <property type="evidence" value="ECO:0007669"/>
    <property type="project" value="UniProtKB-SubCell"/>
</dbReference>
<feature type="transmembrane region" description="Helical" evidence="14">
    <location>
        <begin position="169"/>
        <end position="187"/>
    </location>
</feature>
<dbReference type="InterPro" id="IPR003660">
    <property type="entry name" value="HAMP_dom"/>
</dbReference>
<keyword evidence="7 14" id="KW-0812">Transmembrane</keyword>
<dbReference type="Gene3D" id="3.30.565.10">
    <property type="entry name" value="Histidine kinase-like ATPase, C-terminal domain"/>
    <property type="match status" value="1"/>
</dbReference>
<feature type="transmembrane region" description="Helical" evidence="14">
    <location>
        <begin position="7"/>
        <end position="30"/>
    </location>
</feature>
<keyword evidence="10" id="KW-0067">ATP-binding</keyword>
<dbReference type="AlphaFoldDB" id="A0A926IN62"/>
<keyword evidence="9 17" id="KW-0418">Kinase</keyword>
<keyword evidence="5" id="KW-0597">Phosphoprotein</keyword>
<dbReference type="Pfam" id="PF02518">
    <property type="entry name" value="HATPase_c"/>
    <property type="match status" value="1"/>
</dbReference>
<dbReference type="Proteomes" id="UP000601522">
    <property type="component" value="Unassembled WGS sequence"/>
</dbReference>
<dbReference type="GO" id="GO:0005524">
    <property type="term" value="F:ATP binding"/>
    <property type="evidence" value="ECO:0007669"/>
    <property type="project" value="UniProtKB-KW"/>
</dbReference>
<keyword evidence="4" id="KW-1003">Cell membrane</keyword>
<dbReference type="PROSITE" id="PS50885">
    <property type="entry name" value="HAMP"/>
    <property type="match status" value="1"/>
</dbReference>
<evidence type="ECO:0000256" key="9">
    <source>
        <dbReference type="ARBA" id="ARBA00022777"/>
    </source>
</evidence>
<dbReference type="SMART" id="SM00387">
    <property type="entry name" value="HATPase_c"/>
    <property type="match status" value="1"/>
</dbReference>
<dbReference type="Gene3D" id="6.10.340.10">
    <property type="match status" value="1"/>
</dbReference>
<dbReference type="PANTHER" id="PTHR45528:SF1">
    <property type="entry name" value="SENSOR HISTIDINE KINASE CPXA"/>
    <property type="match status" value="1"/>
</dbReference>
<keyword evidence="12" id="KW-0902">Two-component regulatory system</keyword>
<dbReference type="Gene3D" id="1.10.287.130">
    <property type="match status" value="1"/>
</dbReference>
<evidence type="ECO:0000313" key="17">
    <source>
        <dbReference type="EMBL" id="MBC8591316.1"/>
    </source>
</evidence>
<evidence type="ECO:0000256" key="14">
    <source>
        <dbReference type="SAM" id="Phobius"/>
    </source>
</evidence>
<feature type="domain" description="Histidine kinase" evidence="15">
    <location>
        <begin position="250"/>
        <end position="464"/>
    </location>
</feature>
<evidence type="ECO:0000259" key="15">
    <source>
        <dbReference type="PROSITE" id="PS50109"/>
    </source>
</evidence>
<evidence type="ECO:0000256" key="12">
    <source>
        <dbReference type="ARBA" id="ARBA00023012"/>
    </source>
</evidence>
<dbReference type="InterPro" id="IPR050398">
    <property type="entry name" value="HssS/ArlS-like"/>
</dbReference>
<protein>
    <recommendedName>
        <fullName evidence="3">histidine kinase</fullName>
        <ecNumber evidence="3">2.7.13.3</ecNumber>
    </recommendedName>
</protein>
<dbReference type="InterPro" id="IPR036890">
    <property type="entry name" value="HATPase_C_sf"/>
</dbReference>
<dbReference type="SUPFAM" id="SSF55874">
    <property type="entry name" value="ATPase domain of HSP90 chaperone/DNA topoisomerase II/histidine kinase"/>
    <property type="match status" value="1"/>
</dbReference>
<accession>A0A926IN62</accession>
<evidence type="ECO:0000256" key="10">
    <source>
        <dbReference type="ARBA" id="ARBA00022840"/>
    </source>
</evidence>
<name>A0A926IN62_9FIRM</name>
<reference evidence="17 18" key="1">
    <citation type="submission" date="2020-08" db="EMBL/GenBank/DDBJ databases">
        <title>Genome public.</title>
        <authorList>
            <person name="Liu C."/>
            <person name="Sun Q."/>
        </authorList>
    </citation>
    <scope>NUCLEOTIDE SEQUENCE [LARGE SCALE GENOMIC DNA]</scope>
    <source>
        <strain evidence="17 18">NSJ-26</strain>
    </source>
</reference>
<dbReference type="InterPro" id="IPR004358">
    <property type="entry name" value="Sig_transdc_His_kin-like_C"/>
</dbReference>
<dbReference type="InterPro" id="IPR003661">
    <property type="entry name" value="HisK_dim/P_dom"/>
</dbReference>
<dbReference type="InterPro" id="IPR005467">
    <property type="entry name" value="His_kinase_dom"/>
</dbReference>
<dbReference type="EMBL" id="JACRTK010000004">
    <property type="protein sequence ID" value="MBC8591316.1"/>
    <property type="molecule type" value="Genomic_DNA"/>
</dbReference>
<evidence type="ECO:0000259" key="16">
    <source>
        <dbReference type="PROSITE" id="PS50885"/>
    </source>
</evidence>
<dbReference type="PROSITE" id="PS50109">
    <property type="entry name" value="HIS_KIN"/>
    <property type="match status" value="1"/>
</dbReference>
<keyword evidence="6" id="KW-0808">Transferase</keyword>
<comment type="caution">
    <text evidence="17">The sequence shown here is derived from an EMBL/GenBank/DDBJ whole genome shotgun (WGS) entry which is preliminary data.</text>
</comment>
<evidence type="ECO:0000313" key="18">
    <source>
        <dbReference type="Proteomes" id="UP000601522"/>
    </source>
</evidence>